<name>A0AAV4UD35_CAEEX</name>
<comment type="caution">
    <text evidence="1">The sequence shown here is derived from an EMBL/GenBank/DDBJ whole genome shotgun (WGS) entry which is preliminary data.</text>
</comment>
<gene>
    <name evidence="1" type="ORF">CEXT_806411</name>
</gene>
<evidence type="ECO:0000313" key="1">
    <source>
        <dbReference type="EMBL" id="GIY55440.1"/>
    </source>
</evidence>
<reference evidence="1 2" key="1">
    <citation type="submission" date="2021-06" db="EMBL/GenBank/DDBJ databases">
        <title>Caerostris extrusa draft genome.</title>
        <authorList>
            <person name="Kono N."/>
            <person name="Arakawa K."/>
        </authorList>
    </citation>
    <scope>NUCLEOTIDE SEQUENCE [LARGE SCALE GENOMIC DNA]</scope>
</reference>
<keyword evidence="2" id="KW-1185">Reference proteome</keyword>
<dbReference type="EMBL" id="BPLR01012642">
    <property type="protein sequence ID" value="GIY55440.1"/>
    <property type="molecule type" value="Genomic_DNA"/>
</dbReference>
<sequence length="190" mass="21182">MNGDIKPNQSIPRSCPLPLTSFDKTENISAPHTDQKTFRKPPLLFPIPTRVSVTHNRNLRPCYRFQLKTSLCDVHFKMSYKSVVGVVEEFSNRRVRFRGGSPQKRERWIGSLIASSGQGAKKKGWGGKGCFLPPPRQTTGTDFQLLYLFSDDSQARGYSKGLKKLSPLPSSKVILIAPDRISCSSTLGRG</sequence>
<accession>A0AAV4UD35</accession>
<evidence type="ECO:0000313" key="2">
    <source>
        <dbReference type="Proteomes" id="UP001054945"/>
    </source>
</evidence>
<organism evidence="1 2">
    <name type="scientific">Caerostris extrusa</name>
    <name type="common">Bark spider</name>
    <name type="synonym">Caerostris bankana</name>
    <dbReference type="NCBI Taxonomy" id="172846"/>
    <lineage>
        <taxon>Eukaryota</taxon>
        <taxon>Metazoa</taxon>
        <taxon>Ecdysozoa</taxon>
        <taxon>Arthropoda</taxon>
        <taxon>Chelicerata</taxon>
        <taxon>Arachnida</taxon>
        <taxon>Araneae</taxon>
        <taxon>Araneomorphae</taxon>
        <taxon>Entelegynae</taxon>
        <taxon>Araneoidea</taxon>
        <taxon>Araneidae</taxon>
        <taxon>Caerostris</taxon>
    </lineage>
</organism>
<proteinExistence type="predicted"/>
<protein>
    <submittedName>
        <fullName evidence="1">Uncharacterized protein</fullName>
    </submittedName>
</protein>
<dbReference type="AlphaFoldDB" id="A0AAV4UD35"/>
<dbReference type="Proteomes" id="UP001054945">
    <property type="component" value="Unassembled WGS sequence"/>
</dbReference>